<dbReference type="EMBL" id="CAADRP010001446">
    <property type="protein sequence ID" value="VFU38607.1"/>
    <property type="molecule type" value="Genomic_DNA"/>
</dbReference>
<gene>
    <name evidence="1" type="ORF">SVIM_LOCUS211524</name>
</gene>
<organism evidence="1">
    <name type="scientific">Salix viminalis</name>
    <name type="common">Common osier</name>
    <name type="synonym">Basket willow</name>
    <dbReference type="NCBI Taxonomy" id="40686"/>
    <lineage>
        <taxon>Eukaryota</taxon>
        <taxon>Viridiplantae</taxon>
        <taxon>Streptophyta</taxon>
        <taxon>Embryophyta</taxon>
        <taxon>Tracheophyta</taxon>
        <taxon>Spermatophyta</taxon>
        <taxon>Magnoliopsida</taxon>
        <taxon>eudicotyledons</taxon>
        <taxon>Gunneridae</taxon>
        <taxon>Pentapetalae</taxon>
        <taxon>rosids</taxon>
        <taxon>fabids</taxon>
        <taxon>Malpighiales</taxon>
        <taxon>Salicaceae</taxon>
        <taxon>Saliceae</taxon>
        <taxon>Salix</taxon>
    </lineage>
</organism>
<name>A0A6N2LCE5_SALVM</name>
<reference evidence="1" key="1">
    <citation type="submission" date="2019-03" db="EMBL/GenBank/DDBJ databases">
        <authorList>
            <person name="Mank J."/>
            <person name="Almeida P."/>
        </authorList>
    </citation>
    <scope>NUCLEOTIDE SEQUENCE</scope>
    <source>
        <strain evidence="1">78183</strain>
    </source>
</reference>
<dbReference type="AlphaFoldDB" id="A0A6N2LCE5"/>
<evidence type="ECO:0000313" key="1">
    <source>
        <dbReference type="EMBL" id="VFU38607.1"/>
    </source>
</evidence>
<accession>A0A6N2LCE5</accession>
<sequence length="68" mass="7755">MAYGLGRAAAAFEISKDLKEDDIMIDPAEVLVNASNPPVFRAFQYIEFLRNYMTKTDINDDALEHFKL</sequence>
<proteinExistence type="predicted"/>
<protein>
    <submittedName>
        <fullName evidence="1">Uncharacterized protein</fullName>
    </submittedName>
</protein>